<evidence type="ECO:0000256" key="7">
    <source>
        <dbReference type="ARBA" id="ARBA00023136"/>
    </source>
</evidence>
<keyword evidence="3" id="KW-1003">Cell membrane</keyword>
<feature type="transmembrane region" description="Helical" evidence="8">
    <location>
        <begin position="25"/>
        <end position="44"/>
    </location>
</feature>
<comment type="subcellular location">
    <subcellularLocation>
        <location evidence="1">Cell membrane</location>
        <topology evidence="1">Multi-pass membrane protein</topology>
    </subcellularLocation>
</comment>
<keyword evidence="4 8" id="KW-0812">Transmembrane</keyword>
<dbReference type="GO" id="GO:0008360">
    <property type="term" value="P:regulation of cell shape"/>
    <property type="evidence" value="ECO:0007669"/>
    <property type="project" value="UniProtKB-KW"/>
</dbReference>
<dbReference type="AlphaFoldDB" id="A0A1G2QVW7"/>
<comment type="caution">
    <text evidence="9">The sequence shown here is derived from an EMBL/GenBank/DDBJ whole genome shotgun (WGS) entry which is preliminary data.</text>
</comment>
<evidence type="ECO:0000313" key="9">
    <source>
        <dbReference type="EMBL" id="OHA64587.1"/>
    </source>
</evidence>
<gene>
    <name evidence="9" type="ORF">A2843_02250</name>
</gene>
<sequence>MKQAIVLFLVFYVFALLQMSFFVHLFPNGLVPNLIILSVVLLSIFERRGSYASFVAALFGGFLLDVFSGGVIGLWALGLGFASLLIKLILEDYVRFPILKKF</sequence>
<dbReference type="Proteomes" id="UP000178170">
    <property type="component" value="Unassembled WGS sequence"/>
</dbReference>
<evidence type="ECO:0000256" key="5">
    <source>
        <dbReference type="ARBA" id="ARBA00022960"/>
    </source>
</evidence>
<evidence type="ECO:0000256" key="6">
    <source>
        <dbReference type="ARBA" id="ARBA00022989"/>
    </source>
</evidence>
<dbReference type="EMBL" id="MHTS01000011">
    <property type="protein sequence ID" value="OHA64587.1"/>
    <property type="molecule type" value="Genomic_DNA"/>
</dbReference>
<name>A0A1G2QVW7_9BACT</name>
<proteinExistence type="inferred from homology"/>
<keyword evidence="6 8" id="KW-1133">Transmembrane helix</keyword>
<evidence type="ECO:0000256" key="4">
    <source>
        <dbReference type="ARBA" id="ARBA00022692"/>
    </source>
</evidence>
<dbReference type="NCBIfam" id="TIGR03426">
    <property type="entry name" value="shape_MreD"/>
    <property type="match status" value="1"/>
</dbReference>
<reference evidence="9 10" key="1">
    <citation type="journal article" date="2016" name="Nat. Commun.">
        <title>Thousands of microbial genomes shed light on interconnected biogeochemical processes in an aquifer system.</title>
        <authorList>
            <person name="Anantharaman K."/>
            <person name="Brown C.T."/>
            <person name="Hug L.A."/>
            <person name="Sharon I."/>
            <person name="Castelle C.J."/>
            <person name="Probst A.J."/>
            <person name="Thomas B.C."/>
            <person name="Singh A."/>
            <person name="Wilkins M.J."/>
            <person name="Karaoz U."/>
            <person name="Brodie E.L."/>
            <person name="Williams K.H."/>
            <person name="Hubbard S.S."/>
            <person name="Banfield J.F."/>
        </authorList>
    </citation>
    <scope>NUCLEOTIDE SEQUENCE [LARGE SCALE GENOMIC DNA]</scope>
</reference>
<comment type="similarity">
    <text evidence="2">Belongs to the MreD family.</text>
</comment>
<dbReference type="GO" id="GO:0005886">
    <property type="term" value="C:plasma membrane"/>
    <property type="evidence" value="ECO:0007669"/>
    <property type="project" value="UniProtKB-SubCell"/>
</dbReference>
<evidence type="ECO:0000256" key="1">
    <source>
        <dbReference type="ARBA" id="ARBA00004651"/>
    </source>
</evidence>
<evidence type="ECO:0000256" key="8">
    <source>
        <dbReference type="SAM" id="Phobius"/>
    </source>
</evidence>
<keyword evidence="7 8" id="KW-0472">Membrane</keyword>
<dbReference type="InterPro" id="IPR007227">
    <property type="entry name" value="Cell_shape_determining_MreD"/>
</dbReference>
<evidence type="ECO:0000313" key="10">
    <source>
        <dbReference type="Proteomes" id="UP000178170"/>
    </source>
</evidence>
<organism evidence="9 10">
    <name type="scientific">Candidatus Wildermuthbacteria bacterium RIFCSPHIGHO2_01_FULL_48_27b</name>
    <dbReference type="NCBI Taxonomy" id="1802447"/>
    <lineage>
        <taxon>Bacteria</taxon>
        <taxon>Candidatus Wildermuthiibacteriota</taxon>
    </lineage>
</organism>
<protein>
    <submittedName>
        <fullName evidence="9">Rod shape-determining protein MreD</fullName>
    </submittedName>
</protein>
<evidence type="ECO:0000256" key="3">
    <source>
        <dbReference type="ARBA" id="ARBA00022475"/>
    </source>
</evidence>
<keyword evidence="5" id="KW-0133">Cell shape</keyword>
<evidence type="ECO:0000256" key="2">
    <source>
        <dbReference type="ARBA" id="ARBA00007776"/>
    </source>
</evidence>
<accession>A0A1G2QVW7</accession>